<feature type="region of interest" description="Disordered" evidence="1">
    <location>
        <begin position="1"/>
        <end position="21"/>
    </location>
</feature>
<dbReference type="InterPro" id="IPR013658">
    <property type="entry name" value="SGL"/>
</dbReference>
<dbReference type="SUPFAM" id="SSF63829">
    <property type="entry name" value="Calcium-dependent phosphotriesterase"/>
    <property type="match status" value="1"/>
</dbReference>
<dbReference type="PANTHER" id="PTHR47064:SF2">
    <property type="entry name" value="SMP-30_GLUCONOLACTONASE_LRE-LIKE REGION DOMAIN-CONTAINING PROTEIN-RELATED"/>
    <property type="match status" value="1"/>
</dbReference>
<dbReference type="Gene3D" id="2.120.10.30">
    <property type="entry name" value="TolB, C-terminal domain"/>
    <property type="match status" value="1"/>
</dbReference>
<sequence length="352" mass="38807">MEDNQTRSYHRTNTERPQVTESGFRTFNAQGQALLGTNPSIHEVLTSDQPLFHEAGVFYCNDSEDSLFVTSNILSLPHGRDIQITRLSRSSTSPLQWTQHRIPPSDVVMANGAVSTPDLKHILFCSQGSKSDVGGLILMSRSPPYATTPLLRTYHGRRFNSVNDVVFARDGSVWFTDPTYGYEQGFRSTPELPPHVYRYDPATDDLRVVADGLAHPNGLCFSPDGETLYVTDTDYIWGDGGTSERRAATIYAYTVKNYHGAPFLTDRRVFAFADRGAPDGIKCDTEGNVYSGCGDGVNVWSPGGSLMLKIQCPYGTANFCFGRPGELFLLSEKSFYVARIGEGVRGDLNVGL</sequence>
<dbReference type="Pfam" id="PF08450">
    <property type="entry name" value="SGL"/>
    <property type="match status" value="1"/>
</dbReference>
<gene>
    <name evidence="3" type="ORF">K461DRAFT_265826</name>
</gene>
<dbReference type="PANTHER" id="PTHR47064">
    <property type="entry name" value="PUTATIVE (AFU_ORTHOLOGUE AFUA_1G08990)-RELATED"/>
    <property type="match status" value="1"/>
</dbReference>
<keyword evidence="4" id="KW-1185">Reference proteome</keyword>
<comment type="caution">
    <text evidence="3">The sequence shown here is derived from an EMBL/GenBank/DDBJ whole genome shotgun (WGS) entry which is preliminary data.</text>
</comment>
<accession>A0A9P4J6U6</accession>
<dbReference type="OrthoDB" id="423498at2759"/>
<dbReference type="AlphaFoldDB" id="A0A9P4J6U6"/>
<evidence type="ECO:0000259" key="2">
    <source>
        <dbReference type="Pfam" id="PF08450"/>
    </source>
</evidence>
<proteinExistence type="predicted"/>
<protein>
    <submittedName>
        <fullName evidence="3">Calcium-dependent phosphotriesterase</fullName>
    </submittedName>
</protein>
<dbReference type="InterPro" id="IPR011042">
    <property type="entry name" value="6-blade_b-propeller_TolB-like"/>
</dbReference>
<feature type="domain" description="SMP-30/Gluconolactonase/LRE-like region" evidence="2">
    <location>
        <begin position="104"/>
        <end position="329"/>
    </location>
</feature>
<organism evidence="3 4">
    <name type="scientific">Myriangium duriaei CBS 260.36</name>
    <dbReference type="NCBI Taxonomy" id="1168546"/>
    <lineage>
        <taxon>Eukaryota</taxon>
        <taxon>Fungi</taxon>
        <taxon>Dikarya</taxon>
        <taxon>Ascomycota</taxon>
        <taxon>Pezizomycotina</taxon>
        <taxon>Dothideomycetes</taxon>
        <taxon>Dothideomycetidae</taxon>
        <taxon>Myriangiales</taxon>
        <taxon>Myriangiaceae</taxon>
        <taxon>Myriangium</taxon>
    </lineage>
</organism>
<reference evidence="3" key="1">
    <citation type="journal article" date="2020" name="Stud. Mycol.">
        <title>101 Dothideomycetes genomes: a test case for predicting lifestyles and emergence of pathogens.</title>
        <authorList>
            <person name="Haridas S."/>
            <person name="Albert R."/>
            <person name="Binder M."/>
            <person name="Bloem J."/>
            <person name="Labutti K."/>
            <person name="Salamov A."/>
            <person name="Andreopoulos B."/>
            <person name="Baker S."/>
            <person name="Barry K."/>
            <person name="Bills G."/>
            <person name="Bluhm B."/>
            <person name="Cannon C."/>
            <person name="Castanera R."/>
            <person name="Culley D."/>
            <person name="Daum C."/>
            <person name="Ezra D."/>
            <person name="Gonzalez J."/>
            <person name="Henrissat B."/>
            <person name="Kuo A."/>
            <person name="Liang C."/>
            <person name="Lipzen A."/>
            <person name="Lutzoni F."/>
            <person name="Magnuson J."/>
            <person name="Mondo S."/>
            <person name="Nolan M."/>
            <person name="Ohm R."/>
            <person name="Pangilinan J."/>
            <person name="Park H.-J."/>
            <person name="Ramirez L."/>
            <person name="Alfaro M."/>
            <person name="Sun H."/>
            <person name="Tritt A."/>
            <person name="Yoshinaga Y."/>
            <person name="Zwiers L.-H."/>
            <person name="Turgeon B."/>
            <person name="Goodwin S."/>
            <person name="Spatafora J."/>
            <person name="Crous P."/>
            <person name="Grigoriev I."/>
        </authorList>
    </citation>
    <scope>NUCLEOTIDE SEQUENCE</scope>
    <source>
        <strain evidence="3">CBS 260.36</strain>
    </source>
</reference>
<name>A0A9P4J6U6_9PEZI</name>
<dbReference type="Proteomes" id="UP000799439">
    <property type="component" value="Unassembled WGS sequence"/>
</dbReference>
<evidence type="ECO:0000313" key="4">
    <source>
        <dbReference type="Proteomes" id="UP000799439"/>
    </source>
</evidence>
<evidence type="ECO:0000313" key="3">
    <source>
        <dbReference type="EMBL" id="KAF2156442.1"/>
    </source>
</evidence>
<dbReference type="EMBL" id="ML996082">
    <property type="protein sequence ID" value="KAF2156442.1"/>
    <property type="molecule type" value="Genomic_DNA"/>
</dbReference>
<evidence type="ECO:0000256" key="1">
    <source>
        <dbReference type="SAM" id="MobiDB-lite"/>
    </source>
</evidence>
<dbReference type="InterPro" id="IPR052988">
    <property type="entry name" value="Oryzine_lactonohydrolase"/>
</dbReference>